<keyword evidence="2 15" id="KW-0963">Cytoplasm</keyword>
<evidence type="ECO:0000256" key="4">
    <source>
        <dbReference type="ARBA" id="ARBA00023315"/>
    </source>
</evidence>
<evidence type="ECO:0000256" key="9">
    <source>
        <dbReference type="ARBA" id="ARBA00061535"/>
    </source>
</evidence>
<evidence type="ECO:0000313" key="16">
    <source>
        <dbReference type="EMBL" id="REC94463.1"/>
    </source>
</evidence>
<dbReference type="AlphaFoldDB" id="A0A3D9DUM5"/>
<comment type="catalytic activity">
    <reaction evidence="5 15">
        <text>L-phenylalanyl-tRNA(Phe) + an N-terminal L-alpha-aminoacyl-[protein] = an N-terminal L-phenylalanyl-L-alpha-aminoacyl-[protein] + tRNA(Phe)</text>
        <dbReference type="Rhea" id="RHEA:43632"/>
        <dbReference type="Rhea" id="RHEA-COMP:9668"/>
        <dbReference type="Rhea" id="RHEA-COMP:9699"/>
        <dbReference type="Rhea" id="RHEA-COMP:10636"/>
        <dbReference type="Rhea" id="RHEA-COMP:10637"/>
        <dbReference type="ChEBI" id="CHEBI:78442"/>
        <dbReference type="ChEBI" id="CHEBI:78531"/>
        <dbReference type="ChEBI" id="CHEBI:78597"/>
        <dbReference type="ChEBI" id="CHEBI:83561"/>
        <dbReference type="EC" id="2.3.2.6"/>
    </reaction>
</comment>
<keyword evidence="4 15" id="KW-0012">Acyltransferase</keyword>
<name>A0A3D9DUM5_9GAMM</name>
<evidence type="ECO:0000256" key="6">
    <source>
        <dbReference type="ARBA" id="ARBA00050652"/>
    </source>
</evidence>
<dbReference type="Proteomes" id="UP000256334">
    <property type="component" value="Unassembled WGS sequence"/>
</dbReference>
<dbReference type="SUPFAM" id="SSF55729">
    <property type="entry name" value="Acyl-CoA N-acyltransferases (Nat)"/>
    <property type="match status" value="1"/>
</dbReference>
<evidence type="ECO:0000256" key="14">
    <source>
        <dbReference type="ARBA" id="ARBA00083640"/>
    </source>
</evidence>
<dbReference type="InterPro" id="IPR004616">
    <property type="entry name" value="Leu/Phe-tRNA_Trfase"/>
</dbReference>
<evidence type="ECO:0000256" key="7">
    <source>
        <dbReference type="ARBA" id="ARBA00051538"/>
    </source>
</evidence>
<dbReference type="InterPro" id="IPR042203">
    <property type="entry name" value="Leu/Phe-tRNA_Trfase_C"/>
</dbReference>
<evidence type="ECO:0000256" key="5">
    <source>
        <dbReference type="ARBA" id="ARBA00050607"/>
    </source>
</evidence>
<comment type="subcellular location">
    <subcellularLocation>
        <location evidence="1 15">Cytoplasm</location>
    </subcellularLocation>
</comment>
<proteinExistence type="inferred from homology"/>
<dbReference type="Gene3D" id="3.40.630.70">
    <property type="entry name" value="Leucyl/phenylalanyl-tRNA-protein transferase, C-terminal domain"/>
    <property type="match status" value="1"/>
</dbReference>
<dbReference type="GO" id="GO:0008914">
    <property type="term" value="F:leucyl-tRNA--protein transferase activity"/>
    <property type="evidence" value="ECO:0007669"/>
    <property type="project" value="UniProtKB-UniRule"/>
</dbReference>
<dbReference type="GO" id="GO:0030163">
    <property type="term" value="P:protein catabolic process"/>
    <property type="evidence" value="ECO:0007669"/>
    <property type="project" value="UniProtKB-UniRule"/>
</dbReference>
<evidence type="ECO:0000256" key="3">
    <source>
        <dbReference type="ARBA" id="ARBA00022679"/>
    </source>
</evidence>
<organism evidence="16 17">
    <name type="scientific">Kushneria indalinina DSM 14324</name>
    <dbReference type="NCBI Taxonomy" id="1122140"/>
    <lineage>
        <taxon>Bacteria</taxon>
        <taxon>Pseudomonadati</taxon>
        <taxon>Pseudomonadota</taxon>
        <taxon>Gammaproteobacteria</taxon>
        <taxon>Oceanospirillales</taxon>
        <taxon>Halomonadaceae</taxon>
        <taxon>Kushneria</taxon>
    </lineage>
</organism>
<dbReference type="NCBIfam" id="TIGR00667">
    <property type="entry name" value="aat"/>
    <property type="match status" value="1"/>
</dbReference>
<evidence type="ECO:0000256" key="15">
    <source>
        <dbReference type="HAMAP-Rule" id="MF_00688"/>
    </source>
</evidence>
<dbReference type="PANTHER" id="PTHR30098">
    <property type="entry name" value="LEUCYL/PHENYLALANYL-TRNA--PROTEIN TRANSFERASE"/>
    <property type="match status" value="1"/>
</dbReference>
<evidence type="ECO:0000256" key="1">
    <source>
        <dbReference type="ARBA" id="ARBA00004496"/>
    </source>
</evidence>
<dbReference type="EMBL" id="QRDJ01000008">
    <property type="protein sequence ID" value="REC94463.1"/>
    <property type="molecule type" value="Genomic_DNA"/>
</dbReference>
<keyword evidence="17" id="KW-1185">Reference proteome</keyword>
<evidence type="ECO:0000256" key="2">
    <source>
        <dbReference type="ARBA" id="ARBA00022490"/>
    </source>
</evidence>
<evidence type="ECO:0000256" key="10">
    <source>
        <dbReference type="ARBA" id="ARBA00066767"/>
    </source>
</evidence>
<gene>
    <name evidence="15" type="primary">aat</name>
    <name evidence="16" type="ORF">C8D72_2835</name>
</gene>
<comment type="function">
    <text evidence="8 15">Functions in the N-end rule pathway of protein degradation where it conjugates Leu, Phe and, less efficiently, Met from aminoacyl-tRNAs to the N-termini of proteins containing an N-terminal arginine or lysine.</text>
</comment>
<dbReference type="Gene3D" id="3.30.70.3550">
    <property type="entry name" value="Leucyl/phenylalanyl-tRNA-protein transferase, N-terminal domain"/>
    <property type="match status" value="1"/>
</dbReference>
<evidence type="ECO:0000256" key="13">
    <source>
        <dbReference type="ARBA" id="ARBA00077165"/>
    </source>
</evidence>
<comment type="catalytic activity">
    <reaction evidence="7 15">
        <text>N-terminal L-lysyl-[protein] + L-leucyl-tRNA(Leu) = N-terminal L-leucyl-L-lysyl-[protein] + tRNA(Leu) + H(+)</text>
        <dbReference type="Rhea" id="RHEA:12340"/>
        <dbReference type="Rhea" id="RHEA-COMP:9613"/>
        <dbReference type="Rhea" id="RHEA-COMP:9622"/>
        <dbReference type="Rhea" id="RHEA-COMP:12670"/>
        <dbReference type="Rhea" id="RHEA-COMP:12671"/>
        <dbReference type="ChEBI" id="CHEBI:15378"/>
        <dbReference type="ChEBI" id="CHEBI:65249"/>
        <dbReference type="ChEBI" id="CHEBI:78442"/>
        <dbReference type="ChEBI" id="CHEBI:78494"/>
        <dbReference type="ChEBI" id="CHEBI:133043"/>
        <dbReference type="EC" id="2.3.2.6"/>
    </reaction>
</comment>
<sequence>MKCHAIQPLDTAMIDWLAPCPVGFPALDNALETPNGLLAAGGDLTPEWLLAAYRRGIFPWFNEDDPILWWSPDPRMVLFPDELRVRRSLAKRLRNSGMTATFDQAFEAVMTQCAAQREAQEGTWISSDIIQAYVALHQLGHGHSVEIWEGDTLVGGLYGILMGRVFFGESMFSIRPDSSKIALVRLVEWLSAHHDLALVDCQMHTAHLASMGARDISRDQFNALLERHIPPYFQEPSTLRR</sequence>
<dbReference type="EC" id="2.3.2.6" evidence="10 15"/>
<dbReference type="GO" id="GO:0005737">
    <property type="term" value="C:cytoplasm"/>
    <property type="evidence" value="ECO:0007669"/>
    <property type="project" value="UniProtKB-SubCell"/>
</dbReference>
<dbReference type="FunFam" id="3.30.70.3550:FF:000001">
    <property type="entry name" value="Leucyl/phenylalanyl-tRNA--protein transferase"/>
    <property type="match status" value="1"/>
</dbReference>
<comment type="catalytic activity">
    <reaction evidence="6 15">
        <text>N-terminal L-arginyl-[protein] + L-leucyl-tRNA(Leu) = N-terminal L-leucyl-L-arginyl-[protein] + tRNA(Leu) + H(+)</text>
        <dbReference type="Rhea" id="RHEA:50416"/>
        <dbReference type="Rhea" id="RHEA-COMP:9613"/>
        <dbReference type="Rhea" id="RHEA-COMP:9622"/>
        <dbReference type="Rhea" id="RHEA-COMP:12672"/>
        <dbReference type="Rhea" id="RHEA-COMP:12673"/>
        <dbReference type="ChEBI" id="CHEBI:15378"/>
        <dbReference type="ChEBI" id="CHEBI:64719"/>
        <dbReference type="ChEBI" id="CHEBI:78442"/>
        <dbReference type="ChEBI" id="CHEBI:78494"/>
        <dbReference type="ChEBI" id="CHEBI:133044"/>
        <dbReference type="EC" id="2.3.2.6"/>
    </reaction>
</comment>
<evidence type="ECO:0000256" key="11">
    <source>
        <dbReference type="ARBA" id="ARBA00074372"/>
    </source>
</evidence>
<evidence type="ECO:0000256" key="8">
    <source>
        <dbReference type="ARBA" id="ARBA00054043"/>
    </source>
</evidence>
<comment type="similarity">
    <text evidence="9 15">Belongs to the L/F-transferase family.</text>
</comment>
<dbReference type="PANTHER" id="PTHR30098:SF2">
    <property type="entry name" value="LEUCYL_PHENYLALANYL-TRNA--PROTEIN TRANSFERASE"/>
    <property type="match status" value="1"/>
</dbReference>
<keyword evidence="3 15" id="KW-0808">Transferase</keyword>
<evidence type="ECO:0000313" key="17">
    <source>
        <dbReference type="Proteomes" id="UP000256334"/>
    </source>
</evidence>
<dbReference type="HAMAP" id="MF_00688">
    <property type="entry name" value="Leu_Phe_trans"/>
    <property type="match status" value="1"/>
</dbReference>
<dbReference type="InterPro" id="IPR016181">
    <property type="entry name" value="Acyl_CoA_acyltransferase"/>
</dbReference>
<comment type="caution">
    <text evidence="16">The sequence shown here is derived from an EMBL/GenBank/DDBJ whole genome shotgun (WGS) entry which is preliminary data.</text>
</comment>
<protein>
    <recommendedName>
        <fullName evidence="11 15">Leucyl/phenylalanyl-tRNA--protein transferase</fullName>
        <ecNumber evidence="10 15">2.3.2.6</ecNumber>
    </recommendedName>
    <alternativeName>
        <fullName evidence="12 15">L/F-transferase</fullName>
    </alternativeName>
    <alternativeName>
        <fullName evidence="13 15">Leucyltransferase</fullName>
    </alternativeName>
    <alternativeName>
        <fullName evidence="14 15">Phenyalanyltransferase</fullName>
    </alternativeName>
</protein>
<evidence type="ECO:0000256" key="12">
    <source>
        <dbReference type="ARBA" id="ARBA00077136"/>
    </source>
</evidence>
<dbReference type="Pfam" id="PF03588">
    <property type="entry name" value="Leu_Phe_trans"/>
    <property type="match status" value="1"/>
</dbReference>
<reference evidence="16 17" key="1">
    <citation type="submission" date="2018-07" db="EMBL/GenBank/DDBJ databases">
        <title>Genomic Encyclopedia of Type Strains, Phase IV (KMG-IV): sequencing the most valuable type-strain genomes for metagenomic binning, comparative biology and taxonomic classification.</title>
        <authorList>
            <person name="Goeker M."/>
        </authorList>
    </citation>
    <scope>NUCLEOTIDE SEQUENCE [LARGE SCALE GENOMIC DNA]</scope>
    <source>
        <strain evidence="16 17">DSM 14324</strain>
    </source>
</reference>
<accession>A0A3D9DUM5</accession>
<dbReference type="InterPro" id="IPR042221">
    <property type="entry name" value="Leu/Phe-tRNA_Trfase_N"/>
</dbReference>